<dbReference type="PANTHER" id="PTHR21368">
    <property type="entry name" value="50S RIBOSOMAL PROTEIN L9"/>
    <property type="match status" value="1"/>
</dbReference>
<dbReference type="SUPFAM" id="SSF55658">
    <property type="entry name" value="L9 N-domain-like"/>
    <property type="match status" value="1"/>
</dbReference>
<evidence type="ECO:0000259" key="8">
    <source>
        <dbReference type="Pfam" id="PF01281"/>
    </source>
</evidence>
<evidence type="ECO:0000256" key="1">
    <source>
        <dbReference type="ARBA" id="ARBA00010605"/>
    </source>
</evidence>
<dbReference type="Proteomes" id="UP000289738">
    <property type="component" value="Chromosome B04"/>
</dbReference>
<keyword evidence="10" id="KW-1185">Reference proteome</keyword>
<dbReference type="Gene3D" id="3.40.5.10">
    <property type="entry name" value="Ribosomal protein L9, N-terminal domain"/>
    <property type="match status" value="1"/>
</dbReference>
<comment type="caution">
    <text evidence="9">The sequence shown here is derived from an EMBL/GenBank/DDBJ whole genome shotgun (WGS) entry which is preliminary data.</text>
</comment>
<keyword evidence="7" id="KW-0812">Transmembrane</keyword>
<dbReference type="GO" id="GO:0005840">
    <property type="term" value="C:ribosome"/>
    <property type="evidence" value="ECO:0007669"/>
    <property type="project" value="UniProtKB-KW"/>
</dbReference>
<dbReference type="GO" id="GO:0006412">
    <property type="term" value="P:translation"/>
    <property type="evidence" value="ECO:0007669"/>
    <property type="project" value="InterPro"/>
</dbReference>
<dbReference type="Pfam" id="PF01281">
    <property type="entry name" value="Ribosomal_L9_N"/>
    <property type="match status" value="1"/>
</dbReference>
<dbReference type="InterPro" id="IPR036935">
    <property type="entry name" value="Ribosomal_bL9_N_sf"/>
</dbReference>
<evidence type="ECO:0000256" key="2">
    <source>
        <dbReference type="ARBA" id="ARBA00022980"/>
    </source>
</evidence>
<dbReference type="EMBL" id="SDMP01000014">
    <property type="protein sequence ID" value="RYR14576.1"/>
    <property type="molecule type" value="Genomic_DNA"/>
</dbReference>
<protein>
    <recommendedName>
        <fullName evidence="5">Large ribosomal subunit protein bL9c</fullName>
    </recommendedName>
    <alternativeName>
        <fullName evidence="4">CL9</fullName>
    </alternativeName>
</protein>
<dbReference type="InterPro" id="IPR000244">
    <property type="entry name" value="Ribosomal_bL9"/>
</dbReference>
<feature type="region of interest" description="Disordered" evidence="6">
    <location>
        <begin position="66"/>
        <end position="86"/>
    </location>
</feature>
<evidence type="ECO:0000313" key="9">
    <source>
        <dbReference type="EMBL" id="RYR14576.1"/>
    </source>
</evidence>
<dbReference type="AlphaFoldDB" id="A0A444ZK79"/>
<evidence type="ECO:0000256" key="3">
    <source>
        <dbReference type="ARBA" id="ARBA00023274"/>
    </source>
</evidence>
<sequence length="376" mass="41840">MHTANSHLVTLLLNHNSEDTHISVLLPRVSHAPLSRDTPHRLPPAIAHAQTPHAAPRLHRGRITANAAVSSSSQSSRRAPLSASRDRHAAFSSRLSRVSVTPRPPLISVTPSLRRLNHVAVLLAAVLVVSSLSHAVSFFLGHGVNQLLRFRDASYDSAAVNPILYASQGLRYTRKLQVILTSDVDKLGKGGDTVKVAPGYFRNHLMPKLLAVPNIDKFAHLISEQRKFFFKAFTPFHFDLSFALFNCICQPIEGEEEQKNVVVIKESKKDMMKEYERAALRLDKAKLVLRRLIDVQKAKARASKDDPLELRSPVTKDALVAEVARQLCVNIAPENLHLPVPLATLGEYEVPLRLPRSIPLPEGKLNWTLKVKIRSR</sequence>
<gene>
    <name evidence="9" type="ORF">Ahy_B04g071188</name>
</gene>
<dbReference type="STRING" id="3818.A0A444ZK79"/>
<accession>A0A444ZK79</accession>
<evidence type="ECO:0000313" key="10">
    <source>
        <dbReference type="Proteomes" id="UP000289738"/>
    </source>
</evidence>
<keyword evidence="7" id="KW-1133">Transmembrane helix</keyword>
<evidence type="ECO:0000256" key="5">
    <source>
        <dbReference type="ARBA" id="ARBA00035193"/>
    </source>
</evidence>
<dbReference type="GO" id="GO:0003735">
    <property type="term" value="F:structural constituent of ribosome"/>
    <property type="evidence" value="ECO:0007669"/>
    <property type="project" value="InterPro"/>
</dbReference>
<keyword evidence="7" id="KW-0472">Membrane</keyword>
<comment type="similarity">
    <text evidence="1">Belongs to the bacterial ribosomal protein bL9 family.</text>
</comment>
<feature type="transmembrane region" description="Helical" evidence="7">
    <location>
        <begin position="119"/>
        <end position="140"/>
    </location>
</feature>
<evidence type="ECO:0000256" key="7">
    <source>
        <dbReference type="SAM" id="Phobius"/>
    </source>
</evidence>
<keyword evidence="2" id="KW-0689">Ribosomal protein</keyword>
<feature type="domain" description="Ribosomal protein L9" evidence="8">
    <location>
        <begin position="177"/>
        <end position="213"/>
    </location>
</feature>
<proteinExistence type="inferred from homology"/>
<evidence type="ECO:0000256" key="6">
    <source>
        <dbReference type="SAM" id="MobiDB-lite"/>
    </source>
</evidence>
<keyword evidence="3" id="KW-0687">Ribonucleoprotein</keyword>
<evidence type="ECO:0000256" key="4">
    <source>
        <dbReference type="ARBA" id="ARBA00031047"/>
    </source>
</evidence>
<feature type="compositionally biased region" description="Low complexity" evidence="6">
    <location>
        <begin position="67"/>
        <end position="83"/>
    </location>
</feature>
<organism evidence="9 10">
    <name type="scientific">Arachis hypogaea</name>
    <name type="common">Peanut</name>
    <dbReference type="NCBI Taxonomy" id="3818"/>
    <lineage>
        <taxon>Eukaryota</taxon>
        <taxon>Viridiplantae</taxon>
        <taxon>Streptophyta</taxon>
        <taxon>Embryophyta</taxon>
        <taxon>Tracheophyta</taxon>
        <taxon>Spermatophyta</taxon>
        <taxon>Magnoliopsida</taxon>
        <taxon>eudicotyledons</taxon>
        <taxon>Gunneridae</taxon>
        <taxon>Pentapetalae</taxon>
        <taxon>rosids</taxon>
        <taxon>fabids</taxon>
        <taxon>Fabales</taxon>
        <taxon>Fabaceae</taxon>
        <taxon>Papilionoideae</taxon>
        <taxon>50 kb inversion clade</taxon>
        <taxon>dalbergioids sensu lato</taxon>
        <taxon>Dalbergieae</taxon>
        <taxon>Pterocarpus clade</taxon>
        <taxon>Arachis</taxon>
    </lineage>
</organism>
<dbReference type="InterPro" id="IPR009027">
    <property type="entry name" value="Ribosomal_bL9/RNase_H1_N"/>
</dbReference>
<dbReference type="FunFam" id="3.40.5.10:FF:000007">
    <property type="entry name" value="50S ribosomal protein L9"/>
    <property type="match status" value="1"/>
</dbReference>
<dbReference type="FunFam" id="3.10.430.100:FF:000008">
    <property type="entry name" value="50S ribosomal protein L9"/>
    <property type="match status" value="1"/>
</dbReference>
<name>A0A444ZK79_ARAHY</name>
<dbReference type="InterPro" id="IPR020070">
    <property type="entry name" value="Ribosomal_bL9_N"/>
</dbReference>
<dbReference type="GO" id="GO:1990904">
    <property type="term" value="C:ribonucleoprotein complex"/>
    <property type="evidence" value="ECO:0007669"/>
    <property type="project" value="UniProtKB-KW"/>
</dbReference>
<reference evidence="9 10" key="1">
    <citation type="submission" date="2019-01" db="EMBL/GenBank/DDBJ databases">
        <title>Sequencing of cultivated peanut Arachis hypogaea provides insights into genome evolution and oil improvement.</title>
        <authorList>
            <person name="Chen X."/>
        </authorList>
    </citation>
    <scope>NUCLEOTIDE SEQUENCE [LARGE SCALE GENOMIC DNA]</scope>
    <source>
        <strain evidence="10">cv. Fuhuasheng</strain>
        <tissue evidence="9">Leaves</tissue>
    </source>
</reference>